<accession>A0A9Y2AKI6</accession>
<keyword evidence="1 5" id="KW-0132">Cell division</keyword>
<comment type="similarity">
    <text evidence="5">Belongs to the SepF family.</text>
</comment>
<comment type="subunit">
    <text evidence="5">Homodimer. Interacts with FtsZ.</text>
</comment>
<dbReference type="EMBL" id="CP120678">
    <property type="protein sequence ID" value="WIW71647.1"/>
    <property type="molecule type" value="Genomic_DNA"/>
</dbReference>
<evidence type="ECO:0000313" key="6">
    <source>
        <dbReference type="EMBL" id="WIW71647.1"/>
    </source>
</evidence>
<dbReference type="RefSeq" id="WP_147668154.1">
    <property type="nucleotide sequence ID" value="NZ_CP120678.1"/>
</dbReference>
<gene>
    <name evidence="5" type="primary">sepF</name>
    <name evidence="6" type="ORF">P3F81_04920</name>
</gene>
<name>A0A9Y2AKI6_9FIRM</name>
<proteinExistence type="inferred from homology"/>
<keyword evidence="3 5" id="KW-0131">Cell cycle</keyword>
<keyword evidence="5" id="KW-0963">Cytoplasm</keyword>
<dbReference type="HAMAP" id="MF_01197">
    <property type="entry name" value="SepF"/>
    <property type="match status" value="1"/>
</dbReference>
<evidence type="ECO:0000256" key="2">
    <source>
        <dbReference type="ARBA" id="ARBA00023210"/>
    </source>
</evidence>
<dbReference type="KEGG" id="sgbi:P3F81_04920"/>
<sequence>MSSNNLIDKIANVLMPEDDAPIEKEDIPEMTKTERPALKVYMNEAPALKVLVFEPSSFNQGNIIADHLKAKEAVFVNYEFIDVSEQQRLCDFVNGVCYILEGSIQRVSEYSVLYTPKNVDIDKELCSYSIPTYAQG</sequence>
<reference evidence="6" key="1">
    <citation type="submission" date="2023-03" db="EMBL/GenBank/DDBJ databases">
        <title>Selenobaculum gbiensis gen. nov. sp. nov., a new bacterium isolated from the gut microbiota of IBD patient.</title>
        <authorList>
            <person name="Yeo S."/>
            <person name="Park H."/>
            <person name="Huh C.S."/>
        </authorList>
    </citation>
    <scope>NUCLEOTIDE SEQUENCE</scope>
    <source>
        <strain evidence="6">ICN-92133</strain>
    </source>
</reference>
<dbReference type="GO" id="GO:0000917">
    <property type="term" value="P:division septum assembly"/>
    <property type="evidence" value="ECO:0007669"/>
    <property type="project" value="UniProtKB-KW"/>
</dbReference>
<dbReference type="GO" id="GO:0005737">
    <property type="term" value="C:cytoplasm"/>
    <property type="evidence" value="ECO:0007669"/>
    <property type="project" value="UniProtKB-SubCell"/>
</dbReference>
<comment type="function">
    <text evidence="4 5">Cell division protein that is part of the divisome complex and is recruited early to the Z-ring. Probably stimulates Z-ring formation, perhaps through the cross-linking of FtsZ protofilaments. Its function overlaps with FtsA.</text>
</comment>
<dbReference type="AlphaFoldDB" id="A0A9Y2AKI6"/>
<dbReference type="PANTHER" id="PTHR35798">
    <property type="entry name" value="CELL DIVISION PROTEIN SEPF"/>
    <property type="match status" value="1"/>
</dbReference>
<organism evidence="6 7">
    <name type="scientific">Selenobaculum gibii</name>
    <dbReference type="NCBI Taxonomy" id="3054208"/>
    <lineage>
        <taxon>Bacteria</taxon>
        <taxon>Bacillati</taxon>
        <taxon>Bacillota</taxon>
        <taxon>Negativicutes</taxon>
        <taxon>Selenomonadales</taxon>
        <taxon>Selenomonadaceae</taxon>
        <taxon>Selenobaculum</taxon>
    </lineage>
</organism>
<dbReference type="InterPro" id="IPR023052">
    <property type="entry name" value="Cell_div_SepF"/>
</dbReference>
<dbReference type="GO" id="GO:0043093">
    <property type="term" value="P:FtsZ-dependent cytokinesis"/>
    <property type="evidence" value="ECO:0007669"/>
    <property type="project" value="UniProtKB-UniRule"/>
</dbReference>
<protein>
    <recommendedName>
        <fullName evidence="5">Cell division protein SepF</fullName>
    </recommendedName>
</protein>
<comment type="subcellular location">
    <subcellularLocation>
        <location evidence="5">Cytoplasm</location>
    </subcellularLocation>
    <text evidence="5">Localizes to the division site, in a FtsZ-dependent manner.</text>
</comment>
<evidence type="ECO:0000313" key="7">
    <source>
        <dbReference type="Proteomes" id="UP001243623"/>
    </source>
</evidence>
<dbReference type="PANTHER" id="PTHR35798:SF1">
    <property type="entry name" value="CELL DIVISION PROTEIN SEPF"/>
    <property type="match status" value="1"/>
</dbReference>
<dbReference type="InterPro" id="IPR038594">
    <property type="entry name" value="SepF-like_sf"/>
</dbReference>
<evidence type="ECO:0000256" key="3">
    <source>
        <dbReference type="ARBA" id="ARBA00023306"/>
    </source>
</evidence>
<evidence type="ECO:0000256" key="1">
    <source>
        <dbReference type="ARBA" id="ARBA00022618"/>
    </source>
</evidence>
<keyword evidence="2 5" id="KW-0717">Septation</keyword>
<keyword evidence="7" id="KW-1185">Reference proteome</keyword>
<dbReference type="Pfam" id="PF04472">
    <property type="entry name" value="SepF"/>
    <property type="match status" value="1"/>
</dbReference>
<dbReference type="InterPro" id="IPR007561">
    <property type="entry name" value="Cell_div_SepF/SepF-rel"/>
</dbReference>
<dbReference type="Gene3D" id="3.30.110.150">
    <property type="entry name" value="SepF-like protein"/>
    <property type="match status" value="1"/>
</dbReference>
<dbReference type="Proteomes" id="UP001243623">
    <property type="component" value="Chromosome"/>
</dbReference>
<evidence type="ECO:0000256" key="4">
    <source>
        <dbReference type="ARBA" id="ARBA00044936"/>
    </source>
</evidence>
<evidence type="ECO:0000256" key="5">
    <source>
        <dbReference type="HAMAP-Rule" id="MF_01197"/>
    </source>
</evidence>